<evidence type="ECO:0008006" key="4">
    <source>
        <dbReference type="Google" id="ProtNLM"/>
    </source>
</evidence>
<evidence type="ECO:0000256" key="1">
    <source>
        <dbReference type="SAM" id="Phobius"/>
    </source>
</evidence>
<dbReference type="EMBL" id="FQUO01000020">
    <property type="protein sequence ID" value="SHG19360.1"/>
    <property type="molecule type" value="Genomic_DNA"/>
</dbReference>
<gene>
    <name evidence="2" type="ORF">SAMN05444008_12056</name>
</gene>
<proteinExistence type="predicted"/>
<organism evidence="2 3">
    <name type="scientific">Cnuella takakiae</name>
    <dbReference type="NCBI Taxonomy" id="1302690"/>
    <lineage>
        <taxon>Bacteria</taxon>
        <taxon>Pseudomonadati</taxon>
        <taxon>Bacteroidota</taxon>
        <taxon>Chitinophagia</taxon>
        <taxon>Chitinophagales</taxon>
        <taxon>Chitinophagaceae</taxon>
        <taxon>Cnuella</taxon>
    </lineage>
</organism>
<keyword evidence="1" id="KW-1133">Transmembrane helix</keyword>
<keyword evidence="3" id="KW-1185">Reference proteome</keyword>
<accession>A0A1M5HTU2</accession>
<name>A0A1M5HTU2_9BACT</name>
<keyword evidence="1" id="KW-0812">Transmembrane</keyword>
<feature type="transmembrane region" description="Helical" evidence="1">
    <location>
        <begin position="12"/>
        <end position="31"/>
    </location>
</feature>
<dbReference type="Proteomes" id="UP000184368">
    <property type="component" value="Unassembled WGS sequence"/>
</dbReference>
<evidence type="ECO:0000313" key="3">
    <source>
        <dbReference type="Proteomes" id="UP000184368"/>
    </source>
</evidence>
<sequence>MLNKIIVFSIKNKLVVGIFILGLIVWGGYSLSKLPIDAVPDIM</sequence>
<dbReference type="AlphaFoldDB" id="A0A1M5HTU2"/>
<reference evidence="2 3" key="1">
    <citation type="submission" date="2016-11" db="EMBL/GenBank/DDBJ databases">
        <authorList>
            <person name="Jaros S."/>
            <person name="Januszkiewicz K."/>
            <person name="Wedrychowicz H."/>
        </authorList>
    </citation>
    <scope>NUCLEOTIDE SEQUENCE [LARGE SCALE GENOMIC DNA]</scope>
    <source>
        <strain evidence="2 3">DSM 26897</strain>
    </source>
</reference>
<keyword evidence="1" id="KW-0472">Membrane</keyword>
<evidence type="ECO:0000313" key="2">
    <source>
        <dbReference type="EMBL" id="SHG19360.1"/>
    </source>
</evidence>
<protein>
    <recommendedName>
        <fullName evidence="4">Efflux RND transporter permease subunit</fullName>
    </recommendedName>
</protein>